<dbReference type="SUPFAM" id="SSF55846">
    <property type="entry name" value="N-acetylmuramoyl-L-alanine amidase-like"/>
    <property type="match status" value="1"/>
</dbReference>
<evidence type="ECO:0000256" key="5">
    <source>
        <dbReference type="SAM" id="MobiDB-lite"/>
    </source>
</evidence>
<dbReference type="PANTHER" id="PTHR30417">
    <property type="entry name" value="N-ACETYLMURAMOYL-L-ALANINE AMIDASE AMID"/>
    <property type="match status" value="1"/>
</dbReference>
<dbReference type="PROSITE" id="PS51318">
    <property type="entry name" value="TAT"/>
    <property type="match status" value="1"/>
</dbReference>
<dbReference type="InterPro" id="IPR051206">
    <property type="entry name" value="NAMLAA_amidase_2"/>
</dbReference>
<reference evidence="8 9" key="1">
    <citation type="submission" date="2024-10" db="EMBL/GenBank/DDBJ databases">
        <title>The Natural Products Discovery Center: Release of the First 8490 Sequenced Strains for Exploring Actinobacteria Biosynthetic Diversity.</title>
        <authorList>
            <person name="Kalkreuter E."/>
            <person name="Kautsar S.A."/>
            <person name="Yang D."/>
            <person name="Bader C.D."/>
            <person name="Teijaro C.N."/>
            <person name="Fluegel L."/>
            <person name="Davis C.M."/>
            <person name="Simpson J.R."/>
            <person name="Lauterbach L."/>
            <person name="Steele A.D."/>
            <person name="Gui C."/>
            <person name="Meng S."/>
            <person name="Li G."/>
            <person name="Viehrig K."/>
            <person name="Ye F."/>
            <person name="Su P."/>
            <person name="Kiefer A.F."/>
            <person name="Nichols A."/>
            <person name="Cepeda A.J."/>
            <person name="Yan W."/>
            <person name="Fan B."/>
            <person name="Jiang Y."/>
            <person name="Adhikari A."/>
            <person name="Zheng C.-J."/>
            <person name="Schuster L."/>
            <person name="Cowan T.M."/>
            <person name="Smanski M.J."/>
            <person name="Chevrette M.G."/>
            <person name="De Carvalho L.P.S."/>
            <person name="Shen B."/>
        </authorList>
    </citation>
    <scope>NUCLEOTIDE SEQUENCE [LARGE SCALE GENOMIC DNA]</scope>
    <source>
        <strain evidence="8 9">NPDC021253</strain>
    </source>
</reference>
<keyword evidence="3 8" id="KW-0378">Hydrolase</keyword>
<protein>
    <recommendedName>
        <fullName evidence="2">N-acetylmuramoyl-L-alanine amidase</fullName>
        <ecNumber evidence="2">3.5.1.28</ecNumber>
    </recommendedName>
</protein>
<comment type="catalytic activity">
    <reaction evidence="1">
        <text>Hydrolyzes the link between N-acetylmuramoyl residues and L-amino acid residues in certain cell-wall glycopeptides.</text>
        <dbReference type="EC" id="3.5.1.28"/>
    </reaction>
</comment>
<keyword evidence="4" id="KW-0961">Cell wall biogenesis/degradation</keyword>
<proteinExistence type="predicted"/>
<feature type="signal peptide" evidence="6">
    <location>
        <begin position="1"/>
        <end position="31"/>
    </location>
</feature>
<evidence type="ECO:0000313" key="9">
    <source>
        <dbReference type="Proteomes" id="UP001611075"/>
    </source>
</evidence>
<name>A0ABW7SE21_9ACTN</name>
<feature type="compositionally biased region" description="Low complexity" evidence="5">
    <location>
        <begin position="117"/>
        <end position="133"/>
    </location>
</feature>
<dbReference type="InterPro" id="IPR023346">
    <property type="entry name" value="Lysozyme-like_dom_sf"/>
</dbReference>
<feature type="chain" id="PRO_5046166771" description="N-acetylmuramoyl-L-alanine amidase" evidence="6">
    <location>
        <begin position="32"/>
        <end position="663"/>
    </location>
</feature>
<dbReference type="EMBL" id="JBIRPU010000002">
    <property type="protein sequence ID" value="MFI0791943.1"/>
    <property type="molecule type" value="Genomic_DNA"/>
</dbReference>
<evidence type="ECO:0000256" key="3">
    <source>
        <dbReference type="ARBA" id="ARBA00022801"/>
    </source>
</evidence>
<dbReference type="EC" id="3.5.1.28" evidence="2"/>
<accession>A0ABW7SE21</accession>
<sequence length="663" mass="70650">MPRFVASSSRRILLGVAVAATTALVPLGTVATPAAAGQTPDRQQQYAEAAAEYGVPESVLLGVSYLQSRWDTNAGTPSTSGGYGPMHLTDAEYVTGLPTGTHHDSGDEDPRGDDSRPAPAAAQPSADEAPTAESLQTLDTAATLTGADEAALRADAPTNIRGGAALLASYQRQIGAPVGAGTDPAAWYGAVARYAGADSADAAAAFADEVYGTIAGGESRVTDDGQRVTLAARAVTPQKSWLDRLGLRLPERPDGLECPSSISCEWIPAPYQSLGADPGNYGNHDLSDRPKRQKVEYILIHDTEGSYAGTINMVQDPTYVSWHYTLRSVDGHIAQHVKTKDVAWHAGNWYVNSKSIGLEHEGFAAQGTWYTEAMYRTSSKLVRYLALRHGVPLDRQHIIGHDNVPGTVASTVRGMHWDPGPYWDWSHYFDLLRAPELNTGTPLTGMVRIDPDFATNRPAFTGCVTAGVPCPSRGSSAVVLRSAPRADAPLVNDVALRPDGSPATMHISDHGARASTGQTYALAGRSGDWTAIWYLGQKAWFHNPSSAPTAAWTIGLVATPKAGKATIPVYGRAYPEEAAYPAGVPYQPISPLQYTLSAGQRYAVGTVLPGEYYQASTFDGSAPGDWTVIRGEKKYVQIQFGHRIMYVDRADVNLVPSPLGAPR</sequence>
<dbReference type="GO" id="GO:0008745">
    <property type="term" value="F:N-acetylmuramoyl-L-alanine amidase activity"/>
    <property type="evidence" value="ECO:0007669"/>
    <property type="project" value="UniProtKB-EC"/>
</dbReference>
<dbReference type="SUPFAM" id="SSF53955">
    <property type="entry name" value="Lysozyme-like"/>
    <property type="match status" value="1"/>
</dbReference>
<organism evidence="8 9">
    <name type="scientific">Micromonospora rubida</name>
    <dbReference type="NCBI Taxonomy" id="2697657"/>
    <lineage>
        <taxon>Bacteria</taxon>
        <taxon>Bacillati</taxon>
        <taxon>Actinomycetota</taxon>
        <taxon>Actinomycetes</taxon>
        <taxon>Micromonosporales</taxon>
        <taxon>Micromonosporaceae</taxon>
        <taxon>Micromonospora</taxon>
    </lineage>
</organism>
<comment type="caution">
    <text evidence="8">The sequence shown here is derived from an EMBL/GenBank/DDBJ whole genome shotgun (WGS) entry which is preliminary data.</text>
</comment>
<evidence type="ECO:0000259" key="7">
    <source>
        <dbReference type="SMART" id="SM00644"/>
    </source>
</evidence>
<dbReference type="Gene3D" id="1.10.530.10">
    <property type="match status" value="1"/>
</dbReference>
<dbReference type="Proteomes" id="UP001611075">
    <property type="component" value="Unassembled WGS sequence"/>
</dbReference>
<evidence type="ECO:0000256" key="2">
    <source>
        <dbReference type="ARBA" id="ARBA00011901"/>
    </source>
</evidence>
<evidence type="ECO:0000256" key="4">
    <source>
        <dbReference type="ARBA" id="ARBA00023316"/>
    </source>
</evidence>
<gene>
    <name evidence="8" type="ORF">ACH4OY_04455</name>
</gene>
<dbReference type="InterPro" id="IPR006311">
    <property type="entry name" value="TAT_signal"/>
</dbReference>
<dbReference type="InterPro" id="IPR002502">
    <property type="entry name" value="Amidase_domain"/>
</dbReference>
<dbReference type="CDD" id="cd06583">
    <property type="entry name" value="PGRP"/>
    <property type="match status" value="1"/>
</dbReference>
<dbReference type="SMART" id="SM00644">
    <property type="entry name" value="Ami_2"/>
    <property type="match status" value="1"/>
</dbReference>
<feature type="compositionally biased region" description="Basic and acidic residues" evidence="5">
    <location>
        <begin position="101"/>
        <end position="116"/>
    </location>
</feature>
<dbReference type="PANTHER" id="PTHR30417:SF1">
    <property type="entry name" value="N-ACETYLMURAMOYL-L-ALANINE AMIDASE AMID"/>
    <property type="match status" value="1"/>
</dbReference>
<feature type="domain" description="N-acetylmuramoyl-L-alanine amidase" evidence="7">
    <location>
        <begin position="284"/>
        <end position="420"/>
    </location>
</feature>
<keyword evidence="6" id="KW-0732">Signal</keyword>
<dbReference type="Pfam" id="PF01510">
    <property type="entry name" value="Amidase_2"/>
    <property type="match status" value="1"/>
</dbReference>
<evidence type="ECO:0000313" key="8">
    <source>
        <dbReference type="EMBL" id="MFI0791943.1"/>
    </source>
</evidence>
<dbReference type="Gene3D" id="3.40.80.10">
    <property type="entry name" value="Peptidoglycan recognition protein-like"/>
    <property type="match status" value="1"/>
</dbReference>
<evidence type="ECO:0000256" key="6">
    <source>
        <dbReference type="SAM" id="SignalP"/>
    </source>
</evidence>
<dbReference type="InterPro" id="IPR036505">
    <property type="entry name" value="Amidase/PGRP_sf"/>
</dbReference>
<feature type="region of interest" description="Disordered" evidence="5">
    <location>
        <begin position="95"/>
        <end position="133"/>
    </location>
</feature>
<dbReference type="RefSeq" id="WP_396676596.1">
    <property type="nucleotide sequence ID" value="NZ_JBIRPU010000002.1"/>
</dbReference>
<keyword evidence="9" id="KW-1185">Reference proteome</keyword>
<evidence type="ECO:0000256" key="1">
    <source>
        <dbReference type="ARBA" id="ARBA00001561"/>
    </source>
</evidence>